<dbReference type="EMBL" id="ML977584">
    <property type="protein sequence ID" value="KAF2001174.1"/>
    <property type="molecule type" value="Genomic_DNA"/>
</dbReference>
<feature type="region of interest" description="Disordered" evidence="1">
    <location>
        <begin position="63"/>
        <end position="111"/>
    </location>
</feature>
<dbReference type="AlphaFoldDB" id="A0A6A5WJQ9"/>
<evidence type="ECO:0000313" key="3">
    <source>
        <dbReference type="Proteomes" id="UP000799779"/>
    </source>
</evidence>
<protein>
    <submittedName>
        <fullName evidence="2">Uncharacterized protein</fullName>
    </submittedName>
</protein>
<proteinExistence type="predicted"/>
<dbReference type="Proteomes" id="UP000799779">
    <property type="component" value="Unassembled WGS sequence"/>
</dbReference>
<sequence length="111" mass="12524">MLHTRMYRAYTRGVPTHAIIHLFSPLLPPSLIPPNLISTLFTISYIQHLLSSPPLLTLYPPTPYSSKSSPPLSRRASYPSSPWSTRSSLPEPWSPPQPSHRPPVDQLFARK</sequence>
<evidence type="ECO:0000256" key="1">
    <source>
        <dbReference type="SAM" id="MobiDB-lite"/>
    </source>
</evidence>
<feature type="compositionally biased region" description="Low complexity" evidence="1">
    <location>
        <begin position="63"/>
        <end position="91"/>
    </location>
</feature>
<reference evidence="2" key="1">
    <citation type="journal article" date="2020" name="Stud. Mycol.">
        <title>101 Dothideomycetes genomes: a test case for predicting lifestyles and emergence of pathogens.</title>
        <authorList>
            <person name="Haridas S."/>
            <person name="Albert R."/>
            <person name="Binder M."/>
            <person name="Bloem J."/>
            <person name="Labutti K."/>
            <person name="Salamov A."/>
            <person name="Andreopoulos B."/>
            <person name="Baker S."/>
            <person name="Barry K."/>
            <person name="Bills G."/>
            <person name="Bluhm B."/>
            <person name="Cannon C."/>
            <person name="Castanera R."/>
            <person name="Culley D."/>
            <person name="Daum C."/>
            <person name="Ezra D."/>
            <person name="Gonzalez J."/>
            <person name="Henrissat B."/>
            <person name="Kuo A."/>
            <person name="Liang C."/>
            <person name="Lipzen A."/>
            <person name="Lutzoni F."/>
            <person name="Magnuson J."/>
            <person name="Mondo S."/>
            <person name="Nolan M."/>
            <person name="Ohm R."/>
            <person name="Pangilinan J."/>
            <person name="Park H.-J."/>
            <person name="Ramirez L."/>
            <person name="Alfaro M."/>
            <person name="Sun H."/>
            <person name="Tritt A."/>
            <person name="Yoshinaga Y."/>
            <person name="Zwiers L.-H."/>
            <person name="Turgeon B."/>
            <person name="Goodwin S."/>
            <person name="Spatafora J."/>
            <person name="Crous P."/>
            <person name="Grigoriev I."/>
        </authorList>
    </citation>
    <scope>NUCLEOTIDE SEQUENCE</scope>
    <source>
        <strain evidence="2">CBS 123094</strain>
    </source>
</reference>
<organism evidence="2 3">
    <name type="scientific">Amniculicola lignicola CBS 123094</name>
    <dbReference type="NCBI Taxonomy" id="1392246"/>
    <lineage>
        <taxon>Eukaryota</taxon>
        <taxon>Fungi</taxon>
        <taxon>Dikarya</taxon>
        <taxon>Ascomycota</taxon>
        <taxon>Pezizomycotina</taxon>
        <taxon>Dothideomycetes</taxon>
        <taxon>Pleosporomycetidae</taxon>
        <taxon>Pleosporales</taxon>
        <taxon>Amniculicolaceae</taxon>
        <taxon>Amniculicola</taxon>
    </lineage>
</organism>
<accession>A0A6A5WJQ9</accession>
<feature type="compositionally biased region" description="Pro residues" evidence="1">
    <location>
        <begin position="92"/>
        <end position="101"/>
    </location>
</feature>
<evidence type="ECO:0000313" key="2">
    <source>
        <dbReference type="EMBL" id="KAF2001174.1"/>
    </source>
</evidence>
<gene>
    <name evidence="2" type="ORF">P154DRAFT_172716</name>
</gene>
<keyword evidence="3" id="KW-1185">Reference proteome</keyword>
<name>A0A6A5WJQ9_9PLEO</name>